<accession>A0ACC2LCK5</accession>
<protein>
    <submittedName>
        <fullName evidence="1">Uncharacterized protein</fullName>
    </submittedName>
</protein>
<sequence length="131" mass="14600">MYMHRMNRRIEKKRGGKGKGKGKEGKEKEEEGTSLVFPPMTSSRFLFPSDNEDAALLLLWKNEPASRISEPCLLHLAMSEITAVGTRYQIVINETALNCDGTAPRIINGCLRPFVKNYSVTEVAQPSEGKS</sequence>
<dbReference type="EMBL" id="CM056815">
    <property type="protein sequence ID" value="KAJ8630764.1"/>
    <property type="molecule type" value="Genomic_DNA"/>
</dbReference>
<organism evidence="1 2">
    <name type="scientific">Persea americana</name>
    <name type="common">Avocado</name>
    <dbReference type="NCBI Taxonomy" id="3435"/>
    <lineage>
        <taxon>Eukaryota</taxon>
        <taxon>Viridiplantae</taxon>
        <taxon>Streptophyta</taxon>
        <taxon>Embryophyta</taxon>
        <taxon>Tracheophyta</taxon>
        <taxon>Spermatophyta</taxon>
        <taxon>Magnoliopsida</taxon>
        <taxon>Magnoliidae</taxon>
        <taxon>Laurales</taxon>
        <taxon>Lauraceae</taxon>
        <taxon>Persea</taxon>
    </lineage>
</organism>
<reference evidence="1 2" key="1">
    <citation type="journal article" date="2022" name="Hortic Res">
        <title>A haplotype resolved chromosomal level avocado genome allows analysis of novel avocado genes.</title>
        <authorList>
            <person name="Nath O."/>
            <person name="Fletcher S.J."/>
            <person name="Hayward A."/>
            <person name="Shaw L.M."/>
            <person name="Masouleh A.K."/>
            <person name="Furtado A."/>
            <person name="Henry R.J."/>
            <person name="Mitter N."/>
        </authorList>
    </citation>
    <scope>NUCLEOTIDE SEQUENCE [LARGE SCALE GENOMIC DNA]</scope>
    <source>
        <strain evidence="2">cv. Hass</strain>
    </source>
</reference>
<evidence type="ECO:0000313" key="2">
    <source>
        <dbReference type="Proteomes" id="UP001234297"/>
    </source>
</evidence>
<gene>
    <name evidence="1" type="ORF">MRB53_024087</name>
</gene>
<name>A0ACC2LCK5_PERAE</name>
<comment type="caution">
    <text evidence="1">The sequence shown here is derived from an EMBL/GenBank/DDBJ whole genome shotgun (WGS) entry which is preliminary data.</text>
</comment>
<proteinExistence type="predicted"/>
<evidence type="ECO:0000313" key="1">
    <source>
        <dbReference type="EMBL" id="KAJ8630764.1"/>
    </source>
</evidence>
<dbReference type="Proteomes" id="UP001234297">
    <property type="component" value="Chromosome 7"/>
</dbReference>
<keyword evidence="2" id="KW-1185">Reference proteome</keyword>